<evidence type="ECO:0000256" key="1">
    <source>
        <dbReference type="SAM" id="Coils"/>
    </source>
</evidence>
<keyword evidence="1" id="KW-0175">Coiled coil</keyword>
<dbReference type="EMBL" id="KZ288186">
    <property type="protein sequence ID" value="PBC34754.1"/>
    <property type="molecule type" value="Genomic_DNA"/>
</dbReference>
<sequence>MSTDLYLEGTIQFFPPELRIEPKLPLLYVKNEDTINVTEKSAMSSAGIKSASASQKLKNLNSHSGRNSVHGETTSNTTEDVSINNKSQTNTVRRPGKSSISPTMHKRPTTNLPAGSTLRPENQYAMKKKRYLLLKKELTDKQKAAQELYTELSQLREKLITTGARDPGKPEVLKLEIGPPKASFPPEPICNESVETHIEKLSAGNELLECLEDRLREIPQRLRNICKELLDKQSNFTSFITSHLIEASENTEANPEEVTIQLEVHQRDYDNIRSRLNEIQELEEKSIAELRNNVQSMIDEYEHSRTKLKELNTIEAQKELQIHLNAAMEELQAEKDKNNQGKDRLRQTETHLQKARTKIRDLETSMAADKDKIQQLQCNVKSLEGQMKQKDMAIDARLKDMQKTMKNSEDLVSKVEKQRDSFEARLVELKEKMNSKENESMSTIKEMSERLKAITADLGVEKEKRQQVEDAFVELDERYRNLEEKSKQLCELAEKNKDITITEGNHTENEVRLFNELQQTRNELEAERQTKLQLQQEKEEIIAVMHQAACREEDEDSREKLAAELVFKSNELQKLMMQYTGLKKVAKNAQEKNGMLERQLMEIQERLHSQSMEGGKAGLSAHAIELQQQVSDLRNNLAEIIRQKEELETALTQKQLELEQRDRVMREQSKFLKVRDELLDILKGKVQQENGELSNSDENNEYLEQIHKQIAAKTEAIQELYTTLENKQLQIMRLEKMVKLMEDHQDRAQAQRTRLENRIAQLELALQRNKEQRYVREQSLSSLKFQEDSEPDKLSQNYLSDSDQIYSQDSFKLQSFPHENQHDSGANRVEFLSHKNVPQTDHRHLHDYRDYIQRQTSSDEEQPYICERCRQETSVEKDKDEWSNKNDSTDNTNESLSNWLTNMSSVEITQDALNNQDLQNNNYFYDLPATDRNRRYTYGVHNPYREFNMEDSSRESLNPYQREYHQHHYRVRSPVAHKTMPYSVAL</sequence>
<name>A0A2A3ETD1_APICC</name>
<dbReference type="OrthoDB" id="8197438at2759"/>
<proteinExistence type="predicted"/>
<evidence type="ECO:0000313" key="4">
    <source>
        <dbReference type="Proteomes" id="UP000242457"/>
    </source>
</evidence>
<organism evidence="3 4">
    <name type="scientific">Apis cerana cerana</name>
    <name type="common">Oriental honeybee</name>
    <dbReference type="NCBI Taxonomy" id="94128"/>
    <lineage>
        <taxon>Eukaryota</taxon>
        <taxon>Metazoa</taxon>
        <taxon>Ecdysozoa</taxon>
        <taxon>Arthropoda</taxon>
        <taxon>Hexapoda</taxon>
        <taxon>Insecta</taxon>
        <taxon>Pterygota</taxon>
        <taxon>Neoptera</taxon>
        <taxon>Endopterygota</taxon>
        <taxon>Hymenoptera</taxon>
        <taxon>Apocrita</taxon>
        <taxon>Aculeata</taxon>
        <taxon>Apoidea</taxon>
        <taxon>Anthophila</taxon>
        <taxon>Apidae</taxon>
        <taxon>Apis</taxon>
    </lineage>
</organism>
<dbReference type="AlphaFoldDB" id="A0A2A3ETD1"/>
<feature type="region of interest" description="Disordered" evidence="2">
    <location>
        <begin position="54"/>
        <end position="118"/>
    </location>
</feature>
<feature type="region of interest" description="Disordered" evidence="2">
    <location>
        <begin position="333"/>
        <end position="356"/>
    </location>
</feature>
<dbReference type="STRING" id="94128.A0A2A3ETD1"/>
<feature type="compositionally biased region" description="Basic and acidic residues" evidence="2">
    <location>
        <begin position="875"/>
        <end position="888"/>
    </location>
</feature>
<evidence type="ECO:0000256" key="2">
    <source>
        <dbReference type="SAM" id="MobiDB-lite"/>
    </source>
</evidence>
<dbReference type="Proteomes" id="UP000242457">
    <property type="component" value="Unassembled WGS sequence"/>
</dbReference>
<gene>
    <name evidence="3" type="ORF">APICC_04547</name>
</gene>
<evidence type="ECO:0000313" key="3">
    <source>
        <dbReference type="EMBL" id="PBC34754.1"/>
    </source>
</evidence>
<keyword evidence="4" id="KW-1185">Reference proteome</keyword>
<protein>
    <submittedName>
        <fullName evidence="3">Uncharacterized protein</fullName>
    </submittedName>
</protein>
<feature type="region of interest" description="Disordered" evidence="2">
    <location>
        <begin position="875"/>
        <end position="894"/>
    </location>
</feature>
<accession>A0A2A3ETD1</accession>
<feature type="compositionally biased region" description="Polar residues" evidence="2">
    <location>
        <begin position="54"/>
        <end position="102"/>
    </location>
</feature>
<reference evidence="3 4" key="1">
    <citation type="submission" date="2014-07" db="EMBL/GenBank/DDBJ databases">
        <title>Genomic and transcriptomic analysis on Apis cerana provide comprehensive insights into honey bee biology.</title>
        <authorList>
            <person name="Diao Q."/>
            <person name="Sun L."/>
            <person name="Zheng H."/>
            <person name="Zheng H."/>
            <person name="Xu S."/>
            <person name="Wang S."/>
            <person name="Zeng Z."/>
            <person name="Hu F."/>
            <person name="Su S."/>
            <person name="Wu J."/>
        </authorList>
    </citation>
    <scope>NUCLEOTIDE SEQUENCE [LARGE SCALE GENOMIC DNA]</scope>
    <source>
        <tissue evidence="3">Pupae without intestine</tissue>
    </source>
</reference>
<feature type="coiled-coil region" evidence="1">
    <location>
        <begin position="717"/>
        <end position="772"/>
    </location>
</feature>